<reference evidence="3" key="1">
    <citation type="journal article" date="2019" name="Int. J. Syst. Evol. Microbiol.">
        <title>The Global Catalogue of Microorganisms (GCM) 10K type strain sequencing project: providing services to taxonomists for standard genome sequencing and annotation.</title>
        <authorList>
            <consortium name="The Broad Institute Genomics Platform"/>
            <consortium name="The Broad Institute Genome Sequencing Center for Infectious Disease"/>
            <person name="Wu L."/>
            <person name="Ma J."/>
        </authorList>
    </citation>
    <scope>NUCLEOTIDE SEQUENCE [LARGE SCALE GENOMIC DNA]</scope>
    <source>
        <strain evidence="3">JCM 15976</strain>
    </source>
</reference>
<organism evidence="2 3">
    <name type="scientific">Gaetbulibacter jejuensis</name>
    <dbReference type="NCBI Taxonomy" id="584607"/>
    <lineage>
        <taxon>Bacteria</taxon>
        <taxon>Pseudomonadati</taxon>
        <taxon>Bacteroidota</taxon>
        <taxon>Flavobacteriia</taxon>
        <taxon>Flavobacteriales</taxon>
        <taxon>Flavobacteriaceae</taxon>
        <taxon>Gaetbulibacter</taxon>
    </lineage>
</organism>
<gene>
    <name evidence="2" type="ORF">GCM10009431_13410</name>
</gene>
<evidence type="ECO:0008006" key="4">
    <source>
        <dbReference type="Google" id="ProtNLM"/>
    </source>
</evidence>
<comment type="caution">
    <text evidence="2">The sequence shown here is derived from an EMBL/GenBank/DDBJ whole genome shotgun (WGS) entry which is preliminary data.</text>
</comment>
<keyword evidence="1" id="KW-1133">Transmembrane helix</keyword>
<protein>
    <recommendedName>
        <fullName evidence="4">DUF4907 domain-containing protein</fullName>
    </recommendedName>
</protein>
<keyword evidence="1" id="KW-0472">Membrane</keyword>
<evidence type="ECO:0000313" key="3">
    <source>
        <dbReference type="Proteomes" id="UP001500736"/>
    </source>
</evidence>
<accession>A0ABP3UYB0</accession>
<evidence type="ECO:0000313" key="2">
    <source>
        <dbReference type="EMBL" id="GAA0741931.1"/>
    </source>
</evidence>
<keyword evidence="3" id="KW-1185">Reference proteome</keyword>
<dbReference type="InterPro" id="IPR032593">
    <property type="entry name" value="DUF4907"/>
</dbReference>
<proteinExistence type="predicted"/>
<sequence length="114" mass="12825">MKKHKIYIASFLTIALAVVGLNLVIFLTNRDNVGFEESLVITQNDKGWIYEIYVDKKLLIKQETIPAISGECYFENKGDAEKIGYLVLDKLKNGVVPPTVSFQEIMSSNIIISN</sequence>
<keyword evidence="1" id="KW-0812">Transmembrane</keyword>
<feature type="transmembrane region" description="Helical" evidence="1">
    <location>
        <begin position="6"/>
        <end position="27"/>
    </location>
</feature>
<evidence type="ECO:0000256" key="1">
    <source>
        <dbReference type="SAM" id="Phobius"/>
    </source>
</evidence>
<dbReference type="RefSeq" id="WP_343796862.1">
    <property type="nucleotide sequence ID" value="NZ_BAAAGF010000002.1"/>
</dbReference>
<dbReference type="Pfam" id="PF16250">
    <property type="entry name" value="DUF4907"/>
    <property type="match status" value="1"/>
</dbReference>
<dbReference type="EMBL" id="BAAAGF010000002">
    <property type="protein sequence ID" value="GAA0741931.1"/>
    <property type="molecule type" value="Genomic_DNA"/>
</dbReference>
<name>A0ABP3UYB0_9FLAO</name>
<dbReference type="Proteomes" id="UP001500736">
    <property type="component" value="Unassembled WGS sequence"/>
</dbReference>